<dbReference type="GO" id="GO:0000977">
    <property type="term" value="F:RNA polymerase II transcription regulatory region sequence-specific DNA binding"/>
    <property type="evidence" value="ECO:0007669"/>
    <property type="project" value="TreeGrafter"/>
</dbReference>
<keyword evidence="10" id="KW-1185">Reference proteome</keyword>
<accession>A0A4Q2DU97</accession>
<comment type="caution">
    <text evidence="9">The sequence shown here is derived from an EMBL/GenBank/DDBJ whole genome shotgun (WGS) entry which is preliminary data.</text>
</comment>
<dbReference type="InterPro" id="IPR004827">
    <property type="entry name" value="bZIP"/>
</dbReference>
<dbReference type="PROSITE" id="PS00036">
    <property type="entry name" value="BZIP_BASIC"/>
    <property type="match status" value="1"/>
</dbReference>
<dbReference type="EMBL" id="SDEE01000057">
    <property type="protein sequence ID" value="RXW22892.1"/>
    <property type="molecule type" value="Genomic_DNA"/>
</dbReference>
<feature type="compositionally biased region" description="Pro residues" evidence="7">
    <location>
        <begin position="182"/>
        <end position="193"/>
    </location>
</feature>
<feature type="compositionally biased region" description="Basic and acidic residues" evidence="7">
    <location>
        <begin position="214"/>
        <end position="225"/>
    </location>
</feature>
<dbReference type="PANTHER" id="PTHR13044:SF14">
    <property type="entry name" value="CRYPTOCEPHAL, ISOFORM A"/>
    <property type="match status" value="1"/>
</dbReference>
<evidence type="ECO:0000256" key="2">
    <source>
        <dbReference type="ARBA" id="ARBA00023015"/>
    </source>
</evidence>
<evidence type="ECO:0000259" key="8">
    <source>
        <dbReference type="PROSITE" id="PS50217"/>
    </source>
</evidence>
<dbReference type="SUPFAM" id="SSF57959">
    <property type="entry name" value="Leucine zipper domain"/>
    <property type="match status" value="1"/>
</dbReference>
<dbReference type="Pfam" id="PF07716">
    <property type="entry name" value="bZIP_2"/>
    <property type="match status" value="1"/>
</dbReference>
<evidence type="ECO:0000256" key="5">
    <source>
        <dbReference type="ARBA" id="ARBA00023242"/>
    </source>
</evidence>
<dbReference type="CDD" id="cd14705">
    <property type="entry name" value="bZIP_Zip1"/>
    <property type="match status" value="1"/>
</dbReference>
<feature type="region of interest" description="Disordered" evidence="7">
    <location>
        <begin position="306"/>
        <end position="361"/>
    </location>
</feature>
<organism evidence="9 10">
    <name type="scientific">Candolleomyces aberdarensis</name>
    <dbReference type="NCBI Taxonomy" id="2316362"/>
    <lineage>
        <taxon>Eukaryota</taxon>
        <taxon>Fungi</taxon>
        <taxon>Dikarya</taxon>
        <taxon>Basidiomycota</taxon>
        <taxon>Agaricomycotina</taxon>
        <taxon>Agaricomycetes</taxon>
        <taxon>Agaricomycetidae</taxon>
        <taxon>Agaricales</taxon>
        <taxon>Agaricineae</taxon>
        <taxon>Psathyrellaceae</taxon>
        <taxon>Candolleomyces</taxon>
    </lineage>
</organism>
<dbReference type="GO" id="GO:0001228">
    <property type="term" value="F:DNA-binding transcription activator activity, RNA polymerase II-specific"/>
    <property type="evidence" value="ECO:0007669"/>
    <property type="project" value="TreeGrafter"/>
</dbReference>
<dbReference type="Gene3D" id="1.20.5.170">
    <property type="match status" value="1"/>
</dbReference>
<evidence type="ECO:0000313" key="10">
    <source>
        <dbReference type="Proteomes" id="UP000290288"/>
    </source>
</evidence>
<evidence type="ECO:0000256" key="7">
    <source>
        <dbReference type="SAM" id="MobiDB-lite"/>
    </source>
</evidence>
<dbReference type="Proteomes" id="UP000290288">
    <property type="component" value="Unassembled WGS sequence"/>
</dbReference>
<feature type="compositionally biased region" description="Low complexity" evidence="7">
    <location>
        <begin position="306"/>
        <end position="320"/>
    </location>
</feature>
<feature type="region of interest" description="Disordered" evidence="7">
    <location>
        <begin position="36"/>
        <end position="69"/>
    </location>
</feature>
<evidence type="ECO:0000313" key="9">
    <source>
        <dbReference type="EMBL" id="RXW22892.1"/>
    </source>
</evidence>
<gene>
    <name evidence="9" type="ORF">EST38_g2946</name>
</gene>
<evidence type="ECO:0000256" key="1">
    <source>
        <dbReference type="ARBA" id="ARBA00004123"/>
    </source>
</evidence>
<keyword evidence="4" id="KW-0804">Transcription</keyword>
<feature type="domain" description="BZIP" evidence="8">
    <location>
        <begin position="222"/>
        <end position="276"/>
    </location>
</feature>
<dbReference type="SMART" id="SM00338">
    <property type="entry name" value="BRLZ"/>
    <property type="match status" value="1"/>
</dbReference>
<keyword evidence="5" id="KW-0539">Nucleus</keyword>
<feature type="region of interest" description="Disordered" evidence="7">
    <location>
        <begin position="141"/>
        <end position="231"/>
    </location>
</feature>
<dbReference type="InterPro" id="IPR046347">
    <property type="entry name" value="bZIP_sf"/>
</dbReference>
<reference evidence="9 10" key="1">
    <citation type="submission" date="2019-01" db="EMBL/GenBank/DDBJ databases">
        <title>Draft genome sequence of Psathyrella aberdarensis IHI B618.</title>
        <authorList>
            <person name="Buettner E."/>
            <person name="Kellner H."/>
        </authorList>
    </citation>
    <scope>NUCLEOTIDE SEQUENCE [LARGE SCALE GENOMIC DNA]</scope>
    <source>
        <strain evidence="9 10">IHI B618</strain>
    </source>
</reference>
<dbReference type="PROSITE" id="PS50217">
    <property type="entry name" value="BZIP"/>
    <property type="match status" value="1"/>
</dbReference>
<sequence length="361" mass="38776">MVSLKSEELEDFKPLTASPTRSRDELKHWEKLSFTFDMDRDPSGSSRAHSSRNNQRSRSDSASVQSGGANTSALQDAALLAQFAAAANHGGIDVNHGFPPVLPPGQYPSLGPTPAFYGNFFHHDGMPPANQLPSLSTMDFPWPHMSSPPQHHGSLPYHPHPQSPSTSTMTSSSSPTSTFVPSPYPIPPLPPPQEISSSRSARGRSSSTTEDLTEAERGVIGEEKRRRNTAASARFRIKKKQKTVNLERSVSDLTGRAEELEREVSDLRRENGWLKEIVMLKGTRFAAANVSHRAALNQAAALALGGQPPGGPAASSSSQGFAEGSGHRHTEELSEEESESSDEEDAPNPKGKGNAGSSGRN</sequence>
<feature type="compositionally biased region" description="Basic and acidic residues" evidence="7">
    <location>
        <begin position="1"/>
        <end position="13"/>
    </location>
</feature>
<feature type="coiled-coil region" evidence="6">
    <location>
        <begin position="243"/>
        <end position="277"/>
    </location>
</feature>
<dbReference type="STRING" id="2316362.A0A4Q2DU97"/>
<feature type="compositionally biased region" description="Acidic residues" evidence="7">
    <location>
        <begin position="333"/>
        <end position="346"/>
    </location>
</feature>
<keyword evidence="3" id="KW-0238">DNA-binding</keyword>
<feature type="compositionally biased region" description="Low complexity" evidence="7">
    <location>
        <begin position="194"/>
        <end position="207"/>
    </location>
</feature>
<dbReference type="GO" id="GO:0005634">
    <property type="term" value="C:nucleus"/>
    <property type="evidence" value="ECO:0007669"/>
    <property type="project" value="UniProtKB-SubCell"/>
</dbReference>
<dbReference type="AlphaFoldDB" id="A0A4Q2DU97"/>
<name>A0A4Q2DU97_9AGAR</name>
<protein>
    <recommendedName>
        <fullName evidence="8">BZIP domain-containing protein</fullName>
    </recommendedName>
</protein>
<keyword evidence="6" id="KW-0175">Coiled coil</keyword>
<dbReference type="PANTHER" id="PTHR13044">
    <property type="entry name" value="ACTIVATING TRANSCRIPTION FACTOR ATF 4/5"/>
    <property type="match status" value="1"/>
</dbReference>
<proteinExistence type="predicted"/>
<feature type="compositionally biased region" description="Low complexity" evidence="7">
    <location>
        <begin position="45"/>
        <end position="63"/>
    </location>
</feature>
<evidence type="ECO:0000256" key="6">
    <source>
        <dbReference type="SAM" id="Coils"/>
    </source>
</evidence>
<feature type="region of interest" description="Disordered" evidence="7">
    <location>
        <begin position="1"/>
        <end position="24"/>
    </location>
</feature>
<dbReference type="OrthoDB" id="1939598at2759"/>
<evidence type="ECO:0000256" key="3">
    <source>
        <dbReference type="ARBA" id="ARBA00023125"/>
    </source>
</evidence>
<evidence type="ECO:0000256" key="4">
    <source>
        <dbReference type="ARBA" id="ARBA00023163"/>
    </source>
</evidence>
<comment type="subcellular location">
    <subcellularLocation>
        <location evidence="1">Nucleus</location>
    </subcellularLocation>
</comment>
<keyword evidence="2" id="KW-0805">Transcription regulation</keyword>
<feature type="compositionally biased region" description="Low complexity" evidence="7">
    <location>
        <begin position="163"/>
        <end position="181"/>
    </location>
</feature>